<name>A0ABS4GTF1_9BACL</name>
<reference evidence="2 3" key="1">
    <citation type="submission" date="2021-03" db="EMBL/GenBank/DDBJ databases">
        <title>Genomic Encyclopedia of Type Strains, Phase IV (KMG-IV): sequencing the most valuable type-strain genomes for metagenomic binning, comparative biology and taxonomic classification.</title>
        <authorList>
            <person name="Goeker M."/>
        </authorList>
    </citation>
    <scope>NUCLEOTIDE SEQUENCE [LARGE SCALE GENOMIC DNA]</scope>
    <source>
        <strain evidence="2 3">DSM 24738</strain>
    </source>
</reference>
<dbReference type="InterPro" id="IPR054467">
    <property type="entry name" value="YkoP-like_dom"/>
</dbReference>
<dbReference type="RefSeq" id="WP_209811560.1">
    <property type="nucleotide sequence ID" value="NZ_JAGGKT010000011.1"/>
</dbReference>
<proteinExistence type="predicted"/>
<evidence type="ECO:0000259" key="1">
    <source>
        <dbReference type="Pfam" id="PF22790"/>
    </source>
</evidence>
<dbReference type="Proteomes" id="UP001519343">
    <property type="component" value="Unassembled WGS sequence"/>
</dbReference>
<dbReference type="Pfam" id="PF22790">
    <property type="entry name" value="YkoP"/>
    <property type="match status" value="1"/>
</dbReference>
<keyword evidence="3" id="KW-1185">Reference proteome</keyword>
<comment type="caution">
    <text evidence="2">The sequence shown here is derived from an EMBL/GenBank/DDBJ whole genome shotgun (WGS) entry which is preliminary data.</text>
</comment>
<gene>
    <name evidence="2" type="ORF">J2Z37_003571</name>
</gene>
<protein>
    <recommendedName>
        <fullName evidence="1">YkoP-like domain-containing protein</fullName>
    </recommendedName>
</protein>
<evidence type="ECO:0000313" key="3">
    <source>
        <dbReference type="Proteomes" id="UP001519343"/>
    </source>
</evidence>
<accession>A0ABS4GTF1</accession>
<sequence length="184" mass="21697">MFQAILPFWGIIDQIYFQFNRLQFIDKDGGNVFRVRPICYRGETLILKDGTEIHSGDLLLKIHLYNYALMKEMVGMRSEIRRALFVYQMVENSMPGLAKYLHLHPRSEEIKGVIGITLLNRGVRHLGFDSIPIANDYYRRWKKSYMVPMYYICHGFHKGNSNKKLDPKILVMSKNRLFESYLNP</sequence>
<feature type="domain" description="YkoP-like" evidence="1">
    <location>
        <begin position="4"/>
        <end position="181"/>
    </location>
</feature>
<dbReference type="EMBL" id="JAGGKT010000011">
    <property type="protein sequence ID" value="MBP1933558.1"/>
    <property type="molecule type" value="Genomic_DNA"/>
</dbReference>
<evidence type="ECO:0000313" key="2">
    <source>
        <dbReference type="EMBL" id="MBP1933558.1"/>
    </source>
</evidence>
<organism evidence="2 3">
    <name type="scientific">Ammoniphilus resinae</name>
    <dbReference type="NCBI Taxonomy" id="861532"/>
    <lineage>
        <taxon>Bacteria</taxon>
        <taxon>Bacillati</taxon>
        <taxon>Bacillota</taxon>
        <taxon>Bacilli</taxon>
        <taxon>Bacillales</taxon>
        <taxon>Paenibacillaceae</taxon>
        <taxon>Aneurinibacillus group</taxon>
        <taxon>Ammoniphilus</taxon>
    </lineage>
</organism>